<gene>
    <name evidence="2" type="ORF">CEE60_07965</name>
</gene>
<organism evidence="2 3">
    <name type="scientific">Stenotrophomonas maltophilia</name>
    <name type="common">Pseudomonas maltophilia</name>
    <name type="synonym">Xanthomonas maltophilia</name>
    <dbReference type="NCBI Taxonomy" id="40324"/>
    <lineage>
        <taxon>Bacteria</taxon>
        <taxon>Pseudomonadati</taxon>
        <taxon>Pseudomonadota</taxon>
        <taxon>Gammaproteobacteria</taxon>
        <taxon>Lysobacterales</taxon>
        <taxon>Lysobacteraceae</taxon>
        <taxon>Stenotrophomonas</taxon>
        <taxon>Stenotrophomonas maltophilia group</taxon>
    </lineage>
</organism>
<dbReference type="Proteomes" id="UP000198157">
    <property type="component" value="Unassembled WGS sequence"/>
</dbReference>
<feature type="chain" id="PRO_5013349312" evidence="1">
    <location>
        <begin position="25"/>
        <end position="209"/>
    </location>
</feature>
<name>A0A246HNE8_STEMA</name>
<dbReference type="EMBL" id="NIVS01000019">
    <property type="protein sequence ID" value="OWQ54325.1"/>
    <property type="molecule type" value="Genomic_DNA"/>
</dbReference>
<dbReference type="OrthoDB" id="6050538at2"/>
<keyword evidence="1" id="KW-0732">Signal</keyword>
<dbReference type="AlphaFoldDB" id="A0A246HNE8"/>
<sequence length="209" mass="22481">MHSRKITAALIVTLGMTMAGNAAAAEPDAPVFGGWRNLHSASGAEPVLRNQPFAILPREVAKGERFAILDRENKQAVCCLVVDSDRLDAIALETSYRLPGVWIADLLGNEDYNRRHGDPHVFAMKREGDLVDHVFSQEGGGYSDLGGLLLPAGAALDAGGSSIKYGTTTYRLQVQSQRFADDNGALDRYTLQPPAPAAPVVVEVPYSTY</sequence>
<feature type="signal peptide" evidence="1">
    <location>
        <begin position="1"/>
        <end position="24"/>
    </location>
</feature>
<comment type="caution">
    <text evidence="2">The sequence shown here is derived from an EMBL/GenBank/DDBJ whole genome shotgun (WGS) entry which is preliminary data.</text>
</comment>
<proteinExistence type="predicted"/>
<evidence type="ECO:0000256" key="1">
    <source>
        <dbReference type="SAM" id="SignalP"/>
    </source>
</evidence>
<reference evidence="2 3" key="1">
    <citation type="submission" date="2017-06" db="EMBL/GenBank/DDBJ databases">
        <authorList>
            <person name="Kim H.J."/>
            <person name="Triplett B.A."/>
        </authorList>
    </citation>
    <scope>NUCLEOTIDE SEQUENCE [LARGE SCALE GENOMIC DNA]</scope>
    <source>
        <strain evidence="2 3">13146</strain>
    </source>
</reference>
<evidence type="ECO:0000313" key="2">
    <source>
        <dbReference type="EMBL" id="OWQ54325.1"/>
    </source>
</evidence>
<protein>
    <submittedName>
        <fullName evidence="2">Decarboxylase</fullName>
    </submittedName>
</protein>
<evidence type="ECO:0000313" key="3">
    <source>
        <dbReference type="Proteomes" id="UP000198157"/>
    </source>
</evidence>
<accession>A0A246HNE8</accession>